<dbReference type="EMBL" id="FUWY01000006">
    <property type="protein sequence ID" value="SJZ90985.1"/>
    <property type="molecule type" value="Genomic_DNA"/>
</dbReference>
<keyword evidence="2 3" id="KW-0472">Membrane</keyword>
<gene>
    <name evidence="4" type="ORF">SAMN02745191_2036</name>
</gene>
<organism evidence="4 5">
    <name type="scientific">Anaerorhabdus furcosa</name>
    <dbReference type="NCBI Taxonomy" id="118967"/>
    <lineage>
        <taxon>Bacteria</taxon>
        <taxon>Bacillati</taxon>
        <taxon>Bacillota</taxon>
        <taxon>Erysipelotrichia</taxon>
        <taxon>Erysipelotrichales</taxon>
        <taxon>Erysipelotrichaceae</taxon>
        <taxon>Anaerorhabdus</taxon>
    </lineage>
</organism>
<dbReference type="RefSeq" id="WP_078712433.1">
    <property type="nucleotide sequence ID" value="NZ_FUWY01000006.1"/>
</dbReference>
<dbReference type="PANTHER" id="PTHR34295:SF1">
    <property type="entry name" value="BIOTIN TRANSPORTER BIOY"/>
    <property type="match status" value="1"/>
</dbReference>
<dbReference type="PIRSF" id="PIRSF016661">
    <property type="entry name" value="BioY"/>
    <property type="match status" value="1"/>
</dbReference>
<comment type="similarity">
    <text evidence="1 2">Belongs to the BioY family.</text>
</comment>
<keyword evidence="5" id="KW-1185">Reference proteome</keyword>
<evidence type="ECO:0000313" key="5">
    <source>
        <dbReference type="Proteomes" id="UP000243297"/>
    </source>
</evidence>
<comment type="subcellular location">
    <subcellularLocation>
        <location evidence="2">Cell membrane</location>
        <topology evidence="2">Multi-pass membrane protein</topology>
    </subcellularLocation>
</comment>
<dbReference type="PANTHER" id="PTHR34295">
    <property type="entry name" value="BIOTIN TRANSPORTER BIOY"/>
    <property type="match status" value="1"/>
</dbReference>
<dbReference type="InterPro" id="IPR003784">
    <property type="entry name" value="BioY"/>
</dbReference>
<accession>A0A1T4PHI0</accession>
<dbReference type="GO" id="GO:0015225">
    <property type="term" value="F:biotin transmembrane transporter activity"/>
    <property type="evidence" value="ECO:0007669"/>
    <property type="project" value="UniProtKB-UniRule"/>
</dbReference>
<proteinExistence type="inferred from homology"/>
<dbReference type="GO" id="GO:0005886">
    <property type="term" value="C:plasma membrane"/>
    <property type="evidence" value="ECO:0007669"/>
    <property type="project" value="UniProtKB-SubCell"/>
</dbReference>
<name>A0A1T4PHI0_9FIRM</name>
<feature type="transmembrane region" description="Helical" evidence="3">
    <location>
        <begin position="54"/>
        <end position="73"/>
    </location>
</feature>
<protein>
    <recommendedName>
        <fullName evidence="2">Biotin transporter</fullName>
    </recommendedName>
</protein>
<dbReference type="Proteomes" id="UP000243297">
    <property type="component" value="Unassembled WGS sequence"/>
</dbReference>
<dbReference type="AlphaFoldDB" id="A0A1T4PHI0"/>
<evidence type="ECO:0000256" key="2">
    <source>
        <dbReference type="PIRNR" id="PIRNR016661"/>
    </source>
</evidence>
<feature type="transmembrane region" description="Helical" evidence="3">
    <location>
        <begin position="79"/>
        <end position="102"/>
    </location>
</feature>
<feature type="transmembrane region" description="Helical" evidence="3">
    <location>
        <begin position="142"/>
        <end position="165"/>
    </location>
</feature>
<evidence type="ECO:0000256" key="3">
    <source>
        <dbReference type="SAM" id="Phobius"/>
    </source>
</evidence>
<sequence length="175" mass="18947">MNKKTLQYVQCALFAGLIAVCSQIQIPLPMVPINLALLAVHCTGILLKPKYALLTVLLYILLGFIGLPVFSNFSGGAQVLLGSTGGYIVGYILDAVLISLALEKLKPTLPTIFILCLVGTLSCYAFGTVWFMSVTEMTLSSALVYCVYPFIPGDILKIIVATILAKRYLIKKRLG</sequence>
<dbReference type="STRING" id="118967.SAMN02745191_2036"/>
<keyword evidence="2" id="KW-0813">Transport</keyword>
<keyword evidence="3" id="KW-0812">Transmembrane</keyword>
<dbReference type="Gene3D" id="1.10.1760.20">
    <property type="match status" value="1"/>
</dbReference>
<evidence type="ECO:0000313" key="4">
    <source>
        <dbReference type="EMBL" id="SJZ90985.1"/>
    </source>
</evidence>
<evidence type="ECO:0000256" key="1">
    <source>
        <dbReference type="ARBA" id="ARBA00010692"/>
    </source>
</evidence>
<dbReference type="OrthoDB" id="1029065at2"/>
<keyword evidence="2" id="KW-1003">Cell membrane</keyword>
<feature type="transmembrane region" description="Helical" evidence="3">
    <location>
        <begin position="109"/>
        <end position="130"/>
    </location>
</feature>
<reference evidence="5" key="1">
    <citation type="submission" date="2017-02" db="EMBL/GenBank/DDBJ databases">
        <authorList>
            <person name="Varghese N."/>
            <person name="Submissions S."/>
        </authorList>
    </citation>
    <scope>NUCLEOTIDE SEQUENCE [LARGE SCALE GENOMIC DNA]</scope>
    <source>
        <strain evidence="5">ATCC 25662</strain>
    </source>
</reference>
<keyword evidence="3" id="KW-1133">Transmembrane helix</keyword>
<dbReference type="Pfam" id="PF02632">
    <property type="entry name" value="BioY"/>
    <property type="match status" value="1"/>
</dbReference>